<feature type="non-terminal residue" evidence="3">
    <location>
        <position position="199"/>
    </location>
</feature>
<dbReference type="PROSITE" id="PS51257">
    <property type="entry name" value="PROKAR_LIPOPROTEIN"/>
    <property type="match status" value="1"/>
</dbReference>
<evidence type="ECO:0000259" key="2">
    <source>
        <dbReference type="PROSITE" id="PS50830"/>
    </source>
</evidence>
<gene>
    <name evidence="3" type="ORF">HGA02_10310</name>
</gene>
<evidence type="ECO:0000256" key="1">
    <source>
        <dbReference type="SAM" id="SignalP"/>
    </source>
</evidence>
<dbReference type="Pfam" id="PF00565">
    <property type="entry name" value="SNase"/>
    <property type="match status" value="1"/>
</dbReference>
<dbReference type="PROSITE" id="PS50830">
    <property type="entry name" value="TNASE_3"/>
    <property type="match status" value="1"/>
</dbReference>
<comment type="caution">
    <text evidence="3">The sequence shown here is derived from an EMBL/GenBank/DDBJ whole genome shotgun (WGS) entry which is preliminary data.</text>
</comment>
<dbReference type="SUPFAM" id="SSF50199">
    <property type="entry name" value="Staphylococcal nuclease"/>
    <property type="match status" value="1"/>
</dbReference>
<dbReference type="RefSeq" id="WP_168678931.1">
    <property type="nucleotide sequence ID" value="NZ_JAAXOY010000232.1"/>
</dbReference>
<feature type="chain" id="PRO_5045696683" evidence="1">
    <location>
        <begin position="24"/>
        <end position="199"/>
    </location>
</feature>
<keyword evidence="1" id="KW-0732">Signal</keyword>
<proteinExistence type="predicted"/>
<dbReference type="EMBL" id="JAAXOY010000232">
    <property type="protein sequence ID" value="NKY39909.1"/>
    <property type="molecule type" value="Genomic_DNA"/>
</dbReference>
<feature type="domain" description="TNase-like" evidence="2">
    <location>
        <begin position="31"/>
        <end position="156"/>
    </location>
</feature>
<dbReference type="Proteomes" id="UP000777774">
    <property type="component" value="Unassembled WGS sequence"/>
</dbReference>
<sequence>MNRVLLRPARVVVALLLAVVGGAGLTACGGDDSSATVVGAVDGGTFTAERGGDEVRVRLAGVVAPEGGECLADESADALDELLAEDTQVRLEVEAAADGGDELVARVFVDDEEVAAELVGRGLARVAPEVADEEYRTSLLDALERARAEGRGAFDESVACTLPAQLAAFEAAGEDAVAAAAGIGVGVGVDAVDTHGRTL</sequence>
<accession>A0ABX1K075</accession>
<reference evidence="3 4" key="1">
    <citation type="submission" date="2020-04" db="EMBL/GenBank/DDBJ databases">
        <title>MicrobeNet Type strains.</title>
        <authorList>
            <person name="Nicholson A.C."/>
        </authorList>
    </citation>
    <scope>NUCLEOTIDE SEQUENCE [LARGE SCALE GENOMIC DNA]</scope>
    <source>
        <strain evidence="3 4">ATCC BAA-787</strain>
    </source>
</reference>
<protein>
    <submittedName>
        <fullName evidence="3">Thermonuclease family protein</fullName>
    </submittedName>
</protein>
<evidence type="ECO:0000313" key="4">
    <source>
        <dbReference type="Proteomes" id="UP000777774"/>
    </source>
</evidence>
<feature type="signal peptide" evidence="1">
    <location>
        <begin position="1"/>
        <end position="23"/>
    </location>
</feature>
<dbReference type="Gene3D" id="2.40.50.90">
    <property type="match status" value="1"/>
</dbReference>
<dbReference type="InterPro" id="IPR016071">
    <property type="entry name" value="Staphylococal_nuclease_OB-fold"/>
</dbReference>
<dbReference type="InterPro" id="IPR035437">
    <property type="entry name" value="SNase_OB-fold_sf"/>
</dbReference>
<evidence type="ECO:0000313" key="3">
    <source>
        <dbReference type="EMBL" id="NKY39909.1"/>
    </source>
</evidence>
<organism evidence="3 4">
    <name type="scientific">Cellulomonas septica</name>
    <dbReference type="NCBI Taxonomy" id="285080"/>
    <lineage>
        <taxon>Bacteria</taxon>
        <taxon>Bacillati</taxon>
        <taxon>Actinomycetota</taxon>
        <taxon>Actinomycetes</taxon>
        <taxon>Micrococcales</taxon>
        <taxon>Cellulomonadaceae</taxon>
        <taxon>Cellulomonas</taxon>
    </lineage>
</organism>
<dbReference type="SMART" id="SM00318">
    <property type="entry name" value="SNc"/>
    <property type="match status" value="1"/>
</dbReference>
<keyword evidence="4" id="KW-1185">Reference proteome</keyword>
<name>A0ABX1K075_9CELL</name>